<sequence>MTTLRWFLGLGGEPTRRVSHTLRAGGLAVLAVVGSLGGLCLMPALAATVRTEPDGRHLVRRWWASMRAVTPALWRWQAAFVVAVTLGLLDVAYASGFDGGAAPLPAQAAMIAGVVLVLVPAVLAPLLASVVAAAPELRPAGRVLAAACSLALATPWRTLGVVALTLLTGLLAATAWPLAPLALGALAVVLRTQRVALARWAAAGVPA</sequence>
<dbReference type="RefSeq" id="WP_015881969.1">
    <property type="nucleotide sequence ID" value="NC_012669.1"/>
</dbReference>
<evidence type="ECO:0000313" key="3">
    <source>
        <dbReference type="Proteomes" id="UP000007962"/>
    </source>
</evidence>
<dbReference type="HOGENOM" id="CLU_1324310_0_0_11"/>
<dbReference type="EMBL" id="CP001618">
    <property type="protein sequence ID" value="ACQ79729.1"/>
    <property type="molecule type" value="Genomic_DNA"/>
</dbReference>
<gene>
    <name evidence="2" type="ordered locus">Bcav_1471</name>
</gene>
<feature type="transmembrane region" description="Helical" evidence="1">
    <location>
        <begin position="72"/>
        <end position="94"/>
    </location>
</feature>
<keyword evidence="3" id="KW-1185">Reference proteome</keyword>
<protein>
    <submittedName>
        <fullName evidence="2">Uncharacterized protein</fullName>
    </submittedName>
</protein>
<keyword evidence="1" id="KW-0472">Membrane</keyword>
<feature type="transmembrane region" description="Helical" evidence="1">
    <location>
        <begin position="27"/>
        <end position="51"/>
    </location>
</feature>
<feature type="transmembrane region" description="Helical" evidence="1">
    <location>
        <begin position="106"/>
        <end position="131"/>
    </location>
</feature>
<organism evidence="2 3">
    <name type="scientific">Beutenbergia cavernae (strain ATCC BAA-8 / DSM 12333 / CCUG 43141 / JCM 11478 / NBRC 16432 / NCIMB 13614 / HKI 0122)</name>
    <dbReference type="NCBI Taxonomy" id="471853"/>
    <lineage>
        <taxon>Bacteria</taxon>
        <taxon>Bacillati</taxon>
        <taxon>Actinomycetota</taxon>
        <taxon>Actinomycetes</taxon>
        <taxon>Micrococcales</taxon>
        <taxon>Beutenbergiaceae</taxon>
        <taxon>Beutenbergia</taxon>
    </lineage>
</organism>
<keyword evidence="1" id="KW-1133">Transmembrane helix</keyword>
<dbReference type="AlphaFoldDB" id="C5C2P3"/>
<accession>C5C2P3</accession>
<name>C5C2P3_BEUC1</name>
<feature type="transmembrane region" description="Helical" evidence="1">
    <location>
        <begin position="170"/>
        <end position="190"/>
    </location>
</feature>
<evidence type="ECO:0000256" key="1">
    <source>
        <dbReference type="SAM" id="Phobius"/>
    </source>
</evidence>
<proteinExistence type="predicted"/>
<feature type="transmembrane region" description="Helical" evidence="1">
    <location>
        <begin position="143"/>
        <end position="164"/>
    </location>
</feature>
<keyword evidence="1" id="KW-0812">Transmembrane</keyword>
<dbReference type="KEGG" id="bcv:Bcav_1471"/>
<dbReference type="STRING" id="471853.Bcav_1471"/>
<reference evidence="2 3" key="1">
    <citation type="journal article" date="2009" name="Stand. Genomic Sci.">
        <title>Complete genome sequence of Beutenbergia cavernae type strain (HKI 0122).</title>
        <authorList>
            <person name="Land M."/>
            <person name="Pukall R."/>
            <person name="Abt B."/>
            <person name="Goker M."/>
            <person name="Rohde M."/>
            <person name="Glavina Del Rio T."/>
            <person name="Tice H."/>
            <person name="Copeland A."/>
            <person name="Cheng J.F."/>
            <person name="Lucas S."/>
            <person name="Chen F."/>
            <person name="Nolan M."/>
            <person name="Bruce D."/>
            <person name="Goodwin L."/>
            <person name="Pitluck S."/>
            <person name="Ivanova N."/>
            <person name="Mavromatis K."/>
            <person name="Ovchinnikova G."/>
            <person name="Pati A."/>
            <person name="Chen A."/>
            <person name="Palaniappan K."/>
            <person name="Hauser L."/>
            <person name="Chang Y.J."/>
            <person name="Jefferies C.C."/>
            <person name="Saunders E."/>
            <person name="Brettin T."/>
            <person name="Detter J.C."/>
            <person name="Han C."/>
            <person name="Chain P."/>
            <person name="Bristow J."/>
            <person name="Eisen J.A."/>
            <person name="Markowitz V."/>
            <person name="Hugenholtz P."/>
            <person name="Kyrpides N.C."/>
            <person name="Klenk H.P."/>
            <person name="Lapidus A."/>
        </authorList>
    </citation>
    <scope>NUCLEOTIDE SEQUENCE [LARGE SCALE GENOMIC DNA]</scope>
    <source>
        <strain evidence="3">ATCC BAA-8 / DSM 12333 / NBRC 16432</strain>
    </source>
</reference>
<evidence type="ECO:0000313" key="2">
    <source>
        <dbReference type="EMBL" id="ACQ79729.1"/>
    </source>
</evidence>
<dbReference type="Proteomes" id="UP000007962">
    <property type="component" value="Chromosome"/>
</dbReference>